<name>A0A0C3N949_PISTI</name>
<accession>A0A0C3N949</accession>
<dbReference type="EMBL" id="KN832027">
    <property type="protein sequence ID" value="KIN97599.1"/>
    <property type="molecule type" value="Genomic_DNA"/>
</dbReference>
<reference evidence="1 2" key="1">
    <citation type="submission" date="2014-04" db="EMBL/GenBank/DDBJ databases">
        <authorList>
            <consortium name="DOE Joint Genome Institute"/>
            <person name="Kuo A."/>
            <person name="Kohler A."/>
            <person name="Costa M.D."/>
            <person name="Nagy L.G."/>
            <person name="Floudas D."/>
            <person name="Copeland A."/>
            <person name="Barry K.W."/>
            <person name="Cichocki N."/>
            <person name="Veneault-Fourrey C."/>
            <person name="LaButti K."/>
            <person name="Lindquist E.A."/>
            <person name="Lipzen A."/>
            <person name="Lundell T."/>
            <person name="Morin E."/>
            <person name="Murat C."/>
            <person name="Sun H."/>
            <person name="Tunlid A."/>
            <person name="Henrissat B."/>
            <person name="Grigoriev I.V."/>
            <person name="Hibbett D.S."/>
            <person name="Martin F."/>
            <person name="Nordberg H.P."/>
            <person name="Cantor M.N."/>
            <person name="Hua S.X."/>
        </authorList>
    </citation>
    <scope>NUCLEOTIDE SEQUENCE [LARGE SCALE GENOMIC DNA]</scope>
    <source>
        <strain evidence="1 2">Marx 270</strain>
    </source>
</reference>
<sequence>MSNFGTNYYHRGGSTDLLQRMRYMRWAVSSDFGRNDQMNSNAPPIYQQGYWHFISISLKLRKVWKVFQCRTSAIDFRSYRDTHYDMDLHPPL</sequence>
<dbReference type="AlphaFoldDB" id="A0A0C3N949"/>
<evidence type="ECO:0000313" key="2">
    <source>
        <dbReference type="Proteomes" id="UP000054217"/>
    </source>
</evidence>
<dbReference type="InParanoid" id="A0A0C3N949"/>
<dbReference type="HOGENOM" id="CLU_2414172_0_0_1"/>
<reference evidence="2" key="2">
    <citation type="submission" date="2015-01" db="EMBL/GenBank/DDBJ databases">
        <title>Evolutionary Origins and Diversification of the Mycorrhizal Mutualists.</title>
        <authorList>
            <consortium name="DOE Joint Genome Institute"/>
            <consortium name="Mycorrhizal Genomics Consortium"/>
            <person name="Kohler A."/>
            <person name="Kuo A."/>
            <person name="Nagy L.G."/>
            <person name="Floudas D."/>
            <person name="Copeland A."/>
            <person name="Barry K.W."/>
            <person name="Cichocki N."/>
            <person name="Veneault-Fourrey C."/>
            <person name="LaButti K."/>
            <person name="Lindquist E.A."/>
            <person name="Lipzen A."/>
            <person name="Lundell T."/>
            <person name="Morin E."/>
            <person name="Murat C."/>
            <person name="Riley R."/>
            <person name="Ohm R."/>
            <person name="Sun H."/>
            <person name="Tunlid A."/>
            <person name="Henrissat B."/>
            <person name="Grigoriev I.V."/>
            <person name="Hibbett D.S."/>
            <person name="Martin F."/>
        </authorList>
    </citation>
    <scope>NUCLEOTIDE SEQUENCE [LARGE SCALE GENOMIC DNA]</scope>
    <source>
        <strain evidence="2">Marx 270</strain>
    </source>
</reference>
<proteinExistence type="predicted"/>
<protein>
    <submittedName>
        <fullName evidence="1">Uncharacterized protein</fullName>
    </submittedName>
</protein>
<keyword evidence="2" id="KW-1185">Reference proteome</keyword>
<organism evidence="1 2">
    <name type="scientific">Pisolithus tinctorius Marx 270</name>
    <dbReference type="NCBI Taxonomy" id="870435"/>
    <lineage>
        <taxon>Eukaryota</taxon>
        <taxon>Fungi</taxon>
        <taxon>Dikarya</taxon>
        <taxon>Basidiomycota</taxon>
        <taxon>Agaricomycotina</taxon>
        <taxon>Agaricomycetes</taxon>
        <taxon>Agaricomycetidae</taxon>
        <taxon>Boletales</taxon>
        <taxon>Sclerodermatineae</taxon>
        <taxon>Pisolithaceae</taxon>
        <taxon>Pisolithus</taxon>
    </lineage>
</organism>
<dbReference type="Proteomes" id="UP000054217">
    <property type="component" value="Unassembled WGS sequence"/>
</dbReference>
<evidence type="ECO:0000313" key="1">
    <source>
        <dbReference type="EMBL" id="KIN97599.1"/>
    </source>
</evidence>
<gene>
    <name evidence="1" type="ORF">M404DRAFT_1006000</name>
</gene>